<protein>
    <submittedName>
        <fullName evidence="1">Uncharacterized protein</fullName>
    </submittedName>
</protein>
<name>A0A059T692_9CAUD</name>
<dbReference type="KEGG" id="vg:19736206"/>
<reference evidence="1 2" key="1">
    <citation type="journal article" date="2014" name="Appl. Environ. Microbiol.">
        <title>Comparative genomic and morphological analysis of Listeria phages isolated from farm environments.</title>
        <authorList>
            <person name="Denes T."/>
            <person name="Vongkamjan K."/>
            <person name="Ackermann H.W."/>
            <person name="Moreno Switt A.I."/>
            <person name="Wiedmann M."/>
            <person name="den Bakker H.C."/>
        </authorList>
    </citation>
    <scope>NUCLEOTIDE SEQUENCE [LARGE SCALE GENOMIC DNA]</scope>
</reference>
<dbReference type="RefSeq" id="YP_009045088.1">
    <property type="nucleotide sequence ID" value="NC_024392.1"/>
</dbReference>
<organism evidence="1 2">
    <name type="scientific">Listeria phage LP-114</name>
    <dbReference type="NCBI Taxonomy" id="1458857"/>
    <lineage>
        <taxon>Viruses</taxon>
        <taxon>Duplodnaviria</taxon>
        <taxon>Heunggongvirae</taxon>
        <taxon>Uroviricota</taxon>
        <taxon>Caudoviricetes</taxon>
        <taxon>Homburgvirus</taxon>
        <taxon>Homburgvirus LP114</taxon>
    </lineage>
</organism>
<keyword evidence="2" id="KW-1185">Reference proteome</keyword>
<evidence type="ECO:0000313" key="1">
    <source>
        <dbReference type="EMBL" id="AHL18622.1"/>
    </source>
</evidence>
<accession>A0A059T692</accession>
<gene>
    <name evidence="1" type="ORF">LP114_034</name>
</gene>
<dbReference type="OrthoDB" id="20964at10239"/>
<dbReference type="EMBL" id="KJ094021">
    <property type="protein sequence ID" value="AHL18622.1"/>
    <property type="molecule type" value="Genomic_DNA"/>
</dbReference>
<evidence type="ECO:0000313" key="2">
    <source>
        <dbReference type="Proteomes" id="UP000026991"/>
    </source>
</evidence>
<sequence>MIKYNANVVVDYLRICKNGIDGGRFSMDFEFSSLSSVEEMNLGEFLIFQESLRRRLQLFASGKLLINVQEMEVEKIG</sequence>
<proteinExistence type="predicted"/>
<dbReference type="GeneID" id="19736206"/>
<dbReference type="Proteomes" id="UP000026991">
    <property type="component" value="Segment"/>
</dbReference>